<dbReference type="RefSeq" id="XP_009536993.1">
    <property type="nucleotide sequence ID" value="XM_009538698.1"/>
</dbReference>
<reference evidence="1 2" key="1">
    <citation type="journal article" date="2006" name="Science">
        <title>Phytophthora genome sequences uncover evolutionary origins and mechanisms of pathogenesis.</title>
        <authorList>
            <person name="Tyler B.M."/>
            <person name="Tripathy S."/>
            <person name="Zhang X."/>
            <person name="Dehal P."/>
            <person name="Jiang R.H."/>
            <person name="Aerts A."/>
            <person name="Arredondo F.D."/>
            <person name="Baxter L."/>
            <person name="Bensasson D."/>
            <person name="Beynon J.L."/>
            <person name="Chapman J."/>
            <person name="Damasceno C.M."/>
            <person name="Dorrance A.E."/>
            <person name="Dou D."/>
            <person name="Dickerman A.W."/>
            <person name="Dubchak I.L."/>
            <person name="Garbelotto M."/>
            <person name="Gijzen M."/>
            <person name="Gordon S.G."/>
            <person name="Govers F."/>
            <person name="Grunwald N.J."/>
            <person name="Huang W."/>
            <person name="Ivors K.L."/>
            <person name="Jones R.W."/>
            <person name="Kamoun S."/>
            <person name="Krampis K."/>
            <person name="Lamour K.H."/>
            <person name="Lee M.K."/>
            <person name="McDonald W.H."/>
            <person name="Medina M."/>
            <person name="Meijer H.J."/>
            <person name="Nordberg E.K."/>
            <person name="Maclean D.J."/>
            <person name="Ospina-Giraldo M.D."/>
            <person name="Morris P.F."/>
            <person name="Phuntumart V."/>
            <person name="Putnam N.H."/>
            <person name="Rash S."/>
            <person name="Rose J.K."/>
            <person name="Sakihama Y."/>
            <person name="Salamov A.A."/>
            <person name="Savidor A."/>
            <person name="Scheuring C.F."/>
            <person name="Smith B.M."/>
            <person name="Sobral B.W."/>
            <person name="Terry A."/>
            <person name="Torto-Alalibo T.A."/>
            <person name="Win J."/>
            <person name="Xu Z."/>
            <person name="Zhang H."/>
            <person name="Grigoriev I.V."/>
            <person name="Rokhsar D.S."/>
            <person name="Boore J.L."/>
        </authorList>
    </citation>
    <scope>NUCLEOTIDE SEQUENCE [LARGE SCALE GENOMIC DNA]</scope>
    <source>
        <strain evidence="1 2">P6497</strain>
    </source>
</reference>
<dbReference type="OMA" id="DPEIDTH"/>
<evidence type="ECO:0000313" key="2">
    <source>
        <dbReference type="Proteomes" id="UP000002640"/>
    </source>
</evidence>
<dbReference type="InterPro" id="IPR027417">
    <property type="entry name" value="P-loop_NTPase"/>
</dbReference>
<evidence type="ECO:0000313" key="1">
    <source>
        <dbReference type="EMBL" id="EGZ07427.1"/>
    </source>
</evidence>
<gene>
    <name evidence="1" type="ORF">PHYSODRAFT_340517</name>
</gene>
<dbReference type="KEGG" id="psoj:PHYSODRAFT_340517"/>
<protein>
    <recommendedName>
        <fullName evidence="3">Crinkler (CRN) family protein</fullName>
    </recommendedName>
</protein>
<sequence>MAPATESDGSSSDLNESWERPVWYQLVDVQRNKLGSVGRVKVSSDDALIVDFLDEVEKKNKRGRLNGIVVIDLAVYDSIDATSPMKARDTIGSHGKTDSTALIVVVPSPTQLSPQPPLPLTLQPRKEQLVVGGEAFSVVEGMTVNPNKLTAFWTALAKLSSGLEYGTVIELPSGIYILGDQTRGSRVFVRDCYKRLLDVCKEKIHGKYSHLVMLGNPGIGKTFFGYVLLLEFARTHKTVVYQNTEDERILFSPDVVVRGSGDDFKQLLREPDTYYIYVQDEVYQRLYDLEKTRLLNFIKAGDGVDGYEVLRGQLFEGHAHLVLAKRGVFGIRRVLPDDTPDNAVQDATQLPLSEMETVVFKSKDELPAADDNVYLRPSAKNYKSVDSMVKPDILFQVTGAHKHPCKQGGLHSVLEQLGDPTSPRLYFVLPPDRFDEFKYQKYHDSKCRLMESSTYPNVQNIQQYALKVDLTSEQ</sequence>
<dbReference type="PANTHER" id="PTHR33129">
    <property type="entry name" value="PROTEIN KINASE DOMAIN-CONTAINING PROTEIN-RELATED"/>
    <property type="match status" value="1"/>
</dbReference>
<dbReference type="AlphaFoldDB" id="G5A9Z8"/>
<dbReference type="SUPFAM" id="SSF52540">
    <property type="entry name" value="P-loop containing nucleoside triphosphate hydrolases"/>
    <property type="match status" value="1"/>
</dbReference>
<evidence type="ECO:0008006" key="3">
    <source>
        <dbReference type="Google" id="ProtNLM"/>
    </source>
</evidence>
<dbReference type="EMBL" id="JH159162">
    <property type="protein sequence ID" value="EGZ07427.1"/>
    <property type="molecule type" value="Genomic_DNA"/>
</dbReference>
<proteinExistence type="predicted"/>
<name>G5A9Z8_PHYSP</name>
<organism evidence="1 2">
    <name type="scientific">Phytophthora sojae (strain P6497)</name>
    <name type="common">Soybean stem and root rot agent</name>
    <name type="synonym">Phytophthora megasperma f. sp. glycines</name>
    <dbReference type="NCBI Taxonomy" id="1094619"/>
    <lineage>
        <taxon>Eukaryota</taxon>
        <taxon>Sar</taxon>
        <taxon>Stramenopiles</taxon>
        <taxon>Oomycota</taxon>
        <taxon>Peronosporomycetes</taxon>
        <taxon>Peronosporales</taxon>
        <taxon>Peronosporaceae</taxon>
        <taxon>Phytophthora</taxon>
    </lineage>
</organism>
<keyword evidence="2" id="KW-1185">Reference proteome</keyword>
<dbReference type="GeneID" id="20647920"/>
<dbReference type="Proteomes" id="UP000002640">
    <property type="component" value="Unassembled WGS sequence"/>
</dbReference>
<dbReference type="STRING" id="1094619.G5A9Z8"/>
<dbReference type="InterPro" id="IPR052980">
    <property type="entry name" value="Crinkler_effector"/>
</dbReference>
<dbReference type="InParanoid" id="G5A9Z8"/>
<accession>G5A9Z8</accession>
<dbReference type="PANTHER" id="PTHR33129:SF1">
    <property type="entry name" value="ATP-BINDING PROTEIN"/>
    <property type="match status" value="1"/>
</dbReference>